<dbReference type="EMBL" id="PIQI01000009">
    <property type="protein sequence ID" value="PJZ07010.1"/>
    <property type="molecule type" value="Genomic_DNA"/>
</dbReference>
<name>A0A2M9WHH2_9GAMM</name>
<evidence type="ECO:0008006" key="3">
    <source>
        <dbReference type="Google" id="ProtNLM"/>
    </source>
</evidence>
<dbReference type="STRING" id="1076549.HA45_22540"/>
<dbReference type="OrthoDB" id="6556281at2"/>
<evidence type="ECO:0000313" key="1">
    <source>
        <dbReference type="EMBL" id="PJZ07010.1"/>
    </source>
</evidence>
<organism evidence="1 2">
    <name type="scientific">Pantoea rodasii</name>
    <dbReference type="NCBI Taxonomy" id="1076549"/>
    <lineage>
        <taxon>Bacteria</taxon>
        <taxon>Pseudomonadati</taxon>
        <taxon>Pseudomonadota</taxon>
        <taxon>Gammaproteobacteria</taxon>
        <taxon>Enterobacterales</taxon>
        <taxon>Erwiniaceae</taxon>
        <taxon>Pantoea</taxon>
    </lineage>
</organism>
<dbReference type="RefSeq" id="WP_100700284.1">
    <property type="nucleotide sequence ID" value="NZ_MLFP01000040.1"/>
</dbReference>
<sequence>MQTVKVIARKGVRVPLENSSREYITDAAAVNVVLSAYYRRRIKDGDLQLAPTTTAKAVKTDSDEPVVQRVAEAAASTTTKKES</sequence>
<comment type="caution">
    <text evidence="1">The sequence shown here is derived from an EMBL/GenBank/DDBJ whole genome shotgun (WGS) entry which is preliminary data.</text>
</comment>
<gene>
    <name evidence="1" type="ORF">PRCB_03075</name>
</gene>
<reference evidence="1 2" key="1">
    <citation type="submission" date="2017-11" db="EMBL/GenBank/DDBJ databases">
        <title>The genome sequence of Pantoea rodasii DSM 26611.</title>
        <authorList>
            <person name="Gao J."/>
            <person name="Mao X."/>
            <person name="Sun J."/>
        </authorList>
    </citation>
    <scope>NUCLEOTIDE SEQUENCE [LARGE SCALE GENOMIC DNA]</scope>
    <source>
        <strain evidence="1 2">DSM 26611</strain>
    </source>
</reference>
<keyword evidence="2" id="KW-1185">Reference proteome</keyword>
<evidence type="ECO:0000313" key="2">
    <source>
        <dbReference type="Proteomes" id="UP000232062"/>
    </source>
</evidence>
<protein>
    <recommendedName>
        <fullName evidence="3">DUF2635 domain-containing protein</fullName>
    </recommendedName>
</protein>
<accession>A0A2M9WHH2</accession>
<proteinExistence type="predicted"/>
<dbReference type="Proteomes" id="UP000232062">
    <property type="component" value="Unassembled WGS sequence"/>
</dbReference>
<dbReference type="AlphaFoldDB" id="A0A2M9WHH2"/>